<organism evidence="2 3">
    <name type="scientific">Sporothrix brasiliensis 5110</name>
    <dbReference type="NCBI Taxonomy" id="1398154"/>
    <lineage>
        <taxon>Eukaryota</taxon>
        <taxon>Fungi</taxon>
        <taxon>Dikarya</taxon>
        <taxon>Ascomycota</taxon>
        <taxon>Pezizomycotina</taxon>
        <taxon>Sordariomycetes</taxon>
        <taxon>Sordariomycetidae</taxon>
        <taxon>Ophiostomatales</taxon>
        <taxon>Ophiostomataceae</taxon>
        <taxon>Sporothrix</taxon>
    </lineage>
</organism>
<dbReference type="Proteomes" id="UP000031575">
    <property type="component" value="Unassembled WGS sequence"/>
</dbReference>
<dbReference type="EMBL" id="AWTV01000009">
    <property type="protein sequence ID" value="KIH88500.1"/>
    <property type="molecule type" value="Genomic_DNA"/>
</dbReference>
<dbReference type="VEuPathDB" id="FungiDB:SPBR_08997"/>
<accession>A0A0C2IND6</accession>
<evidence type="ECO:0000313" key="2">
    <source>
        <dbReference type="EMBL" id="KIH88500.1"/>
    </source>
</evidence>
<evidence type="ECO:0000256" key="1">
    <source>
        <dbReference type="SAM" id="MobiDB-lite"/>
    </source>
</evidence>
<evidence type="ECO:0000313" key="3">
    <source>
        <dbReference type="Proteomes" id="UP000031575"/>
    </source>
</evidence>
<evidence type="ECO:0008006" key="4">
    <source>
        <dbReference type="Google" id="ProtNLM"/>
    </source>
</evidence>
<name>A0A0C2IND6_9PEZI</name>
<keyword evidence="3" id="KW-1185">Reference proteome</keyword>
<comment type="caution">
    <text evidence="2">The sequence shown here is derived from an EMBL/GenBank/DDBJ whole genome shotgun (WGS) entry which is preliminary data.</text>
</comment>
<feature type="region of interest" description="Disordered" evidence="1">
    <location>
        <begin position="88"/>
        <end position="134"/>
    </location>
</feature>
<feature type="region of interest" description="Disordered" evidence="1">
    <location>
        <begin position="159"/>
        <end position="188"/>
    </location>
</feature>
<dbReference type="GeneID" id="63682044"/>
<reference evidence="2 3" key="1">
    <citation type="journal article" date="2014" name="BMC Genomics">
        <title>Comparative genomics of the major fungal agents of human and animal Sporotrichosis: Sporothrix schenckii and Sporothrix brasiliensis.</title>
        <authorList>
            <person name="Teixeira M.M."/>
            <person name="de Almeida L.G."/>
            <person name="Kubitschek-Barreira P."/>
            <person name="Alves F.L."/>
            <person name="Kioshima E.S."/>
            <person name="Abadio A.K."/>
            <person name="Fernandes L."/>
            <person name="Derengowski L.S."/>
            <person name="Ferreira K.S."/>
            <person name="Souza R.C."/>
            <person name="Ruiz J.C."/>
            <person name="de Andrade N.C."/>
            <person name="Paes H.C."/>
            <person name="Nicola A.M."/>
            <person name="Albuquerque P."/>
            <person name="Gerber A.L."/>
            <person name="Martins V.P."/>
            <person name="Peconick L.D."/>
            <person name="Neto A.V."/>
            <person name="Chaucanez C.B."/>
            <person name="Silva P.A."/>
            <person name="Cunha O.L."/>
            <person name="de Oliveira F.F."/>
            <person name="dos Santos T.C."/>
            <person name="Barros A.L."/>
            <person name="Soares M.A."/>
            <person name="de Oliveira L.M."/>
            <person name="Marini M.M."/>
            <person name="Villalobos-Duno H."/>
            <person name="Cunha M.M."/>
            <person name="de Hoog S."/>
            <person name="da Silveira J.F."/>
            <person name="Henrissat B."/>
            <person name="Nino-Vega G.A."/>
            <person name="Cisalpino P.S."/>
            <person name="Mora-Montes H.M."/>
            <person name="Almeida S.R."/>
            <person name="Stajich J.E."/>
            <person name="Lopes-Bezerra L.M."/>
            <person name="Vasconcelos A.T."/>
            <person name="Felipe M.S."/>
        </authorList>
    </citation>
    <scope>NUCLEOTIDE SEQUENCE [LARGE SCALE GENOMIC DNA]</scope>
    <source>
        <strain evidence="2 3">5110</strain>
    </source>
</reference>
<feature type="region of interest" description="Disordered" evidence="1">
    <location>
        <begin position="212"/>
        <end position="260"/>
    </location>
</feature>
<feature type="compositionally biased region" description="Polar residues" evidence="1">
    <location>
        <begin position="124"/>
        <end position="134"/>
    </location>
</feature>
<dbReference type="RefSeq" id="XP_040616510.1">
    <property type="nucleotide sequence ID" value="XM_040767123.1"/>
</dbReference>
<protein>
    <recommendedName>
        <fullName evidence="4">DH domain-containing protein</fullName>
    </recommendedName>
</protein>
<proteinExistence type="predicted"/>
<gene>
    <name evidence="2" type="ORF">SPBR_08997</name>
</gene>
<sequence length="300" mass="32651">MPASTFAALADDQNMETDEALDSFVCGSRLSSPSCDSTRILPSTSPVAIYGEKVERNVVATDLADSGPDALTTVFTRLVVAEPMCGLERAPTDPKYSSHGPANDKTALRIPRGGQDDEPEATVASGTGSLSPVQQLLVPGSKQQKPFYKWVKALNRRGTAQRHLRRIDTSDQARSDNSNRATCSSVSRRNSSSISSLAYVSAIRDASISGASTSLAPSSRKQRARSSKRLSKTDRSSRASYSARLSEDDRPQTQAELATLERSRHRRRILEELIETEEGYIGDIKFLMKVSRPPETASSR</sequence>
<feature type="compositionally biased region" description="Basic residues" evidence="1">
    <location>
        <begin position="220"/>
        <end position="230"/>
    </location>
</feature>
<dbReference type="AlphaFoldDB" id="A0A0C2IND6"/>
<dbReference type="HOGENOM" id="CLU_928042_0_0_1"/>